<accession>A0A9P3G3Y8</accession>
<reference evidence="2 3" key="1">
    <citation type="submission" date="2021-08" db="EMBL/GenBank/DDBJ databases">
        <title>Draft Genome Sequence of Phanerochaete sordida strain YK-624.</title>
        <authorList>
            <person name="Mori T."/>
            <person name="Dohra H."/>
            <person name="Suzuki T."/>
            <person name="Kawagishi H."/>
            <person name="Hirai H."/>
        </authorList>
    </citation>
    <scope>NUCLEOTIDE SEQUENCE [LARGE SCALE GENOMIC DNA]</scope>
    <source>
        <strain evidence="2 3">YK-624</strain>
    </source>
</reference>
<evidence type="ECO:0000313" key="2">
    <source>
        <dbReference type="EMBL" id="GJE88698.1"/>
    </source>
</evidence>
<organism evidence="2 3">
    <name type="scientific">Phanerochaete sordida</name>
    <dbReference type="NCBI Taxonomy" id="48140"/>
    <lineage>
        <taxon>Eukaryota</taxon>
        <taxon>Fungi</taxon>
        <taxon>Dikarya</taxon>
        <taxon>Basidiomycota</taxon>
        <taxon>Agaricomycotina</taxon>
        <taxon>Agaricomycetes</taxon>
        <taxon>Polyporales</taxon>
        <taxon>Phanerochaetaceae</taxon>
        <taxon>Phanerochaete</taxon>
    </lineage>
</organism>
<comment type="caution">
    <text evidence="2">The sequence shown here is derived from an EMBL/GenBank/DDBJ whole genome shotgun (WGS) entry which is preliminary data.</text>
</comment>
<feature type="transmembrane region" description="Helical" evidence="1">
    <location>
        <begin position="134"/>
        <end position="152"/>
    </location>
</feature>
<protein>
    <submittedName>
        <fullName evidence="2">Uncharacterized protein</fullName>
    </submittedName>
</protein>
<dbReference type="Proteomes" id="UP000703269">
    <property type="component" value="Unassembled WGS sequence"/>
</dbReference>
<dbReference type="AlphaFoldDB" id="A0A9P3G3Y8"/>
<evidence type="ECO:0000256" key="1">
    <source>
        <dbReference type="SAM" id="Phobius"/>
    </source>
</evidence>
<feature type="transmembrane region" description="Helical" evidence="1">
    <location>
        <begin position="44"/>
        <end position="63"/>
    </location>
</feature>
<evidence type="ECO:0000313" key="3">
    <source>
        <dbReference type="Proteomes" id="UP000703269"/>
    </source>
</evidence>
<sequence>MTTLPTTGSPTVQSHDIDDATLEPCLTAEGRTLSMPYLEGMYSAYLLFSIFFFCCVHAIQVSPEASASLLLRVLGLLVYEIANLCIACSLVLRLRAWAVKREGREDRFVQDIRDLCTGRPRSEAAVIAQAPERLMLALLMAFAVECFVWIWLRRGDASGDAEAPSSVLELALQQVFIVLLGAFAARCFIVAGKIGLPPADASTTPLRPKTKLATEEV</sequence>
<name>A0A9P3G3Y8_9APHY</name>
<keyword evidence="3" id="KW-1185">Reference proteome</keyword>
<feature type="transmembrane region" description="Helical" evidence="1">
    <location>
        <begin position="172"/>
        <end position="191"/>
    </location>
</feature>
<keyword evidence="1" id="KW-0812">Transmembrane</keyword>
<keyword evidence="1" id="KW-0472">Membrane</keyword>
<gene>
    <name evidence="2" type="ORF">PsYK624_047810</name>
</gene>
<keyword evidence="1" id="KW-1133">Transmembrane helix</keyword>
<proteinExistence type="predicted"/>
<dbReference type="OrthoDB" id="10629434at2759"/>
<feature type="transmembrane region" description="Helical" evidence="1">
    <location>
        <begin position="69"/>
        <end position="92"/>
    </location>
</feature>
<dbReference type="EMBL" id="BPQB01000010">
    <property type="protein sequence ID" value="GJE88698.1"/>
    <property type="molecule type" value="Genomic_DNA"/>
</dbReference>